<proteinExistence type="inferred from homology"/>
<dbReference type="InterPro" id="IPR059000">
    <property type="entry name" value="ATPase_P-type_domA"/>
</dbReference>
<keyword evidence="11" id="KW-1278">Translocase</keyword>
<feature type="transmembrane region" description="Helical" evidence="15">
    <location>
        <begin position="288"/>
        <end position="308"/>
    </location>
</feature>
<reference evidence="17" key="1">
    <citation type="submission" date="2017-04" db="EMBL/GenBank/DDBJ databases">
        <title>Population genomics of picophytoplankton unveils novel chromosome hypervariability.</title>
        <authorList>
            <consortium name="DOE Joint Genome Institute"/>
            <person name="Blanc-Mathieu R."/>
            <person name="Krasovec M."/>
            <person name="Hebrard M."/>
            <person name="Yau S."/>
            <person name="Desgranges E."/>
            <person name="Martin J."/>
            <person name="Schackwitz W."/>
            <person name="Kuo A."/>
            <person name="Salin G."/>
            <person name="Donnadieu C."/>
            <person name="Desdevises Y."/>
            <person name="Sanchez-Ferandin S."/>
            <person name="Moreau H."/>
            <person name="Rivals E."/>
            <person name="Grigoriev I.V."/>
            <person name="Grimsley N."/>
            <person name="Eyre-Walker A."/>
            <person name="Piganeau G."/>
        </authorList>
    </citation>
    <scope>NUCLEOTIDE SEQUENCE [LARGE SCALE GENOMIC DNA]</scope>
    <source>
        <strain evidence="17">RCC 1115</strain>
    </source>
</reference>
<evidence type="ECO:0000256" key="13">
    <source>
        <dbReference type="ARBA" id="ARBA00023065"/>
    </source>
</evidence>
<dbReference type="PRINTS" id="PR00120">
    <property type="entry name" value="HATPASE"/>
</dbReference>
<dbReference type="InterPro" id="IPR023299">
    <property type="entry name" value="ATPase_P-typ_cyto_dom_N"/>
</dbReference>
<dbReference type="Gene3D" id="3.40.50.1000">
    <property type="entry name" value="HAD superfamily/HAD-like"/>
    <property type="match status" value="1"/>
</dbReference>
<dbReference type="InterPro" id="IPR023214">
    <property type="entry name" value="HAD_sf"/>
</dbReference>
<dbReference type="InterPro" id="IPR023298">
    <property type="entry name" value="ATPase_P-typ_TM_dom_sf"/>
</dbReference>
<evidence type="ECO:0000256" key="15">
    <source>
        <dbReference type="RuleBase" id="RU362081"/>
    </source>
</evidence>
<dbReference type="FunFam" id="2.70.150.10:FF:000020">
    <property type="entry name" value="Copper-exporting P-type ATPase A"/>
    <property type="match status" value="1"/>
</dbReference>
<evidence type="ECO:0000256" key="14">
    <source>
        <dbReference type="ARBA" id="ARBA00023136"/>
    </source>
</evidence>
<dbReference type="InterPro" id="IPR001757">
    <property type="entry name" value="P_typ_ATPase"/>
</dbReference>
<dbReference type="Pfam" id="PF00122">
    <property type="entry name" value="E1-E2_ATPase"/>
    <property type="match status" value="1"/>
</dbReference>
<keyword evidence="8 15" id="KW-0547">Nucleotide-binding</keyword>
<dbReference type="InterPro" id="IPR008250">
    <property type="entry name" value="ATPase_P-typ_transduc_dom_A_sf"/>
</dbReference>
<dbReference type="SFLD" id="SFLDG00002">
    <property type="entry name" value="C1.7:_P-type_atpase_like"/>
    <property type="match status" value="1"/>
</dbReference>
<dbReference type="GO" id="GO:0005524">
    <property type="term" value="F:ATP binding"/>
    <property type="evidence" value="ECO:0007669"/>
    <property type="project" value="UniProtKB-UniRule"/>
</dbReference>
<evidence type="ECO:0000256" key="6">
    <source>
        <dbReference type="ARBA" id="ARBA00022692"/>
    </source>
</evidence>
<feature type="transmembrane region" description="Helical" evidence="15">
    <location>
        <begin position="254"/>
        <end position="276"/>
    </location>
</feature>
<dbReference type="NCBIfam" id="TIGR01511">
    <property type="entry name" value="ATPase-IB1_Cu"/>
    <property type="match status" value="1"/>
</dbReference>
<feature type="transmembrane region" description="Helical" evidence="15">
    <location>
        <begin position="42"/>
        <end position="61"/>
    </location>
</feature>
<dbReference type="SUPFAM" id="SSF56784">
    <property type="entry name" value="HAD-like"/>
    <property type="match status" value="1"/>
</dbReference>
<gene>
    <name evidence="17" type="ORF">BE221DRAFT_200753</name>
</gene>
<evidence type="ECO:0000313" key="17">
    <source>
        <dbReference type="EMBL" id="OUS44548.1"/>
    </source>
</evidence>
<dbReference type="SFLD" id="SFLDF00027">
    <property type="entry name" value="p-type_atpase"/>
    <property type="match status" value="1"/>
</dbReference>
<dbReference type="InterPro" id="IPR044492">
    <property type="entry name" value="P_typ_ATPase_HD_dom"/>
</dbReference>
<dbReference type="Gene3D" id="2.70.150.10">
    <property type="entry name" value="Calcium-transporting ATPase, cytoplasmic transduction domain A"/>
    <property type="match status" value="1"/>
</dbReference>
<feature type="transmembrane region" description="Helical" evidence="15">
    <location>
        <begin position="73"/>
        <end position="96"/>
    </location>
</feature>
<evidence type="ECO:0000256" key="11">
    <source>
        <dbReference type="ARBA" id="ARBA00022967"/>
    </source>
</evidence>
<keyword evidence="14 15" id="KW-0472">Membrane</keyword>
<dbReference type="PRINTS" id="PR00119">
    <property type="entry name" value="CATATPASE"/>
</dbReference>
<protein>
    <submittedName>
        <fullName evidence="17">Copper-translocating P-type ATPase</fullName>
    </submittedName>
</protein>
<dbReference type="SUPFAM" id="SSF81653">
    <property type="entry name" value="Calcium ATPase, transduction domain A"/>
    <property type="match status" value="1"/>
</dbReference>
<evidence type="ECO:0000256" key="7">
    <source>
        <dbReference type="ARBA" id="ARBA00022723"/>
    </source>
</evidence>
<evidence type="ECO:0000256" key="10">
    <source>
        <dbReference type="ARBA" id="ARBA00022842"/>
    </source>
</evidence>
<keyword evidence="9 15" id="KW-0067">ATP-binding</keyword>
<comment type="subcellular location">
    <subcellularLocation>
        <location evidence="1">Cell membrane</location>
        <topology evidence="1">Multi-pass membrane protein</topology>
    </subcellularLocation>
    <subcellularLocation>
        <location evidence="15">Membrane</location>
    </subcellularLocation>
</comment>
<feature type="transmembrane region" description="Helical" evidence="15">
    <location>
        <begin position="102"/>
        <end position="119"/>
    </location>
</feature>
<dbReference type="GO" id="GO:0005886">
    <property type="term" value="C:plasma membrane"/>
    <property type="evidence" value="ECO:0007669"/>
    <property type="project" value="UniProtKB-SubCell"/>
</dbReference>
<dbReference type="NCBIfam" id="TIGR01494">
    <property type="entry name" value="ATPase_P-type"/>
    <property type="match status" value="1"/>
</dbReference>
<comment type="similarity">
    <text evidence="2 15">Belongs to the cation transport ATPase (P-type) (TC 3.A.3) family. Type IB subfamily.</text>
</comment>
<dbReference type="EMBL" id="KZ155815">
    <property type="protein sequence ID" value="OUS44548.1"/>
    <property type="molecule type" value="Genomic_DNA"/>
</dbReference>
<keyword evidence="10" id="KW-0460">Magnesium</keyword>
<dbReference type="NCBIfam" id="TIGR01525">
    <property type="entry name" value="ATPase-IB_hvy"/>
    <property type="match status" value="1"/>
</dbReference>
<evidence type="ECO:0000256" key="8">
    <source>
        <dbReference type="ARBA" id="ARBA00022741"/>
    </source>
</evidence>
<dbReference type="Pfam" id="PF00702">
    <property type="entry name" value="Hydrolase"/>
    <property type="match status" value="1"/>
</dbReference>
<evidence type="ECO:0000256" key="5">
    <source>
        <dbReference type="ARBA" id="ARBA00022553"/>
    </source>
</evidence>
<keyword evidence="3" id="KW-0813">Transport</keyword>
<evidence type="ECO:0000256" key="4">
    <source>
        <dbReference type="ARBA" id="ARBA00022475"/>
    </source>
</evidence>
<dbReference type="GO" id="GO:0016887">
    <property type="term" value="F:ATP hydrolysis activity"/>
    <property type="evidence" value="ECO:0007669"/>
    <property type="project" value="InterPro"/>
</dbReference>
<dbReference type="InterPro" id="IPR018303">
    <property type="entry name" value="ATPase_P-typ_P_site"/>
</dbReference>
<dbReference type="PANTHER" id="PTHR43520:SF5">
    <property type="entry name" value="CATION-TRANSPORTING P-TYPE ATPASE-RELATED"/>
    <property type="match status" value="1"/>
</dbReference>
<keyword evidence="6 15" id="KW-0812">Transmembrane</keyword>
<evidence type="ECO:0000256" key="2">
    <source>
        <dbReference type="ARBA" id="ARBA00006024"/>
    </source>
</evidence>
<evidence type="ECO:0000256" key="12">
    <source>
        <dbReference type="ARBA" id="ARBA00022989"/>
    </source>
</evidence>
<dbReference type="SFLD" id="SFLDS00003">
    <property type="entry name" value="Haloacid_Dehalogenase"/>
    <property type="match status" value="1"/>
</dbReference>
<evidence type="ECO:0000256" key="9">
    <source>
        <dbReference type="ARBA" id="ARBA00022840"/>
    </source>
</evidence>
<dbReference type="GO" id="GO:0055070">
    <property type="term" value="P:copper ion homeostasis"/>
    <property type="evidence" value="ECO:0007669"/>
    <property type="project" value="TreeGrafter"/>
</dbReference>
<dbReference type="Gene3D" id="3.40.1110.10">
    <property type="entry name" value="Calcium-transporting ATPase, cytoplasmic domain N"/>
    <property type="match status" value="1"/>
</dbReference>
<dbReference type="GO" id="GO:0043682">
    <property type="term" value="F:P-type divalent copper transporter activity"/>
    <property type="evidence" value="ECO:0007669"/>
    <property type="project" value="TreeGrafter"/>
</dbReference>
<name>A0A1Y5I4V7_OSTTA</name>
<feature type="domain" description="P-type ATPase A" evidence="16">
    <location>
        <begin position="137"/>
        <end position="238"/>
    </location>
</feature>
<accession>A0A1Y5I4V7</accession>
<dbReference type="Proteomes" id="UP000195557">
    <property type="component" value="Unassembled WGS sequence"/>
</dbReference>
<dbReference type="InterPro" id="IPR027256">
    <property type="entry name" value="P-typ_ATPase_IB"/>
</dbReference>
<evidence type="ECO:0000259" key="16">
    <source>
        <dbReference type="Pfam" id="PF00122"/>
    </source>
</evidence>
<keyword evidence="7 15" id="KW-0479">Metal-binding</keyword>
<dbReference type="InterPro" id="IPR036412">
    <property type="entry name" value="HAD-like_sf"/>
</dbReference>
<evidence type="ECO:0000256" key="3">
    <source>
        <dbReference type="ARBA" id="ARBA00022448"/>
    </source>
</evidence>
<keyword evidence="5" id="KW-0597">Phosphoprotein</keyword>
<dbReference type="AlphaFoldDB" id="A0A1Y5I4V7"/>
<dbReference type="SUPFAM" id="SSF81665">
    <property type="entry name" value="Calcium ATPase, transmembrane domain M"/>
    <property type="match status" value="1"/>
</dbReference>
<feature type="transmembrane region" description="Helical" evidence="15">
    <location>
        <begin position="9"/>
        <end position="30"/>
    </location>
</feature>
<dbReference type="PROSITE" id="PS00154">
    <property type="entry name" value="ATPASE_E1_E2"/>
    <property type="match status" value="1"/>
</dbReference>
<keyword evidence="4" id="KW-1003">Cell membrane</keyword>
<feature type="transmembrane region" description="Helical" evidence="15">
    <location>
        <begin position="592"/>
        <end position="614"/>
    </location>
</feature>
<sequence length="649" mass="69142">MIADYRRRFWVVLVATIPILALAPMIQGWLGLEDALRFPGDRYVLAGLSSLVFFYGGWPFLKGFLQEITARDIGMMTLISVAITAAYAYSIGMVAIGSDETFFWELATLIAVMLLGHWIEMKSVLGAGRALEKLASLMPDEAHLVADDGSVIDVSVSTLKGGEHLLIKPGEKVPADGIIVRGESSLNESMLTGESKPIFKTVETEVIGGSINGEGSLTIRVDKTGDETFLSSVIKLVKEAQASKSKTQDLANTAAKWLTFIALGGGLSTVLFWTLFTDQGFGFAMARAVTVMVIACPHALGLAVPLVVARSTAIAATNGLLIRDRTAFEEARNINAIIFDKTGTLTKGEFGITDTLVFDTTFTESDIVAYAASIEAHSEHPIAQGIVRDAPQAWGVDKFKAIPGKGAEGLVKDRDVKVVSPGYLRDQGLEMDDPRFETLSAQGKTVVFVLIDDKLAGAIALADIIREESAKAILMLQAMGIQCIMLTGDNQQVAEWVGQEIGLDEVIAEVLPEEKAAKVREVQSRGLIVAMTGDGVNDAPALAQANVGIAIGAGTDVAIETADIILVRSSPSDVVAIIELARATYNKMMQNLAWATGYNTFAIPAAAGVFFPWGVILTPALGAVFMSASTVICAINAQLLKLSRSRVSA</sequence>
<feature type="transmembrane region" description="Helical" evidence="15">
    <location>
        <begin position="620"/>
        <end position="640"/>
    </location>
</feature>
<organism evidence="17">
    <name type="scientific">Ostreococcus tauri</name>
    <name type="common">Marine green alga</name>
    <dbReference type="NCBI Taxonomy" id="70448"/>
    <lineage>
        <taxon>Eukaryota</taxon>
        <taxon>Viridiplantae</taxon>
        <taxon>Chlorophyta</taxon>
        <taxon>Mamiellophyceae</taxon>
        <taxon>Mamiellales</taxon>
        <taxon>Bathycoccaceae</taxon>
        <taxon>Ostreococcus</taxon>
    </lineage>
</organism>
<dbReference type="PANTHER" id="PTHR43520">
    <property type="entry name" value="ATP7, ISOFORM B"/>
    <property type="match status" value="1"/>
</dbReference>
<evidence type="ECO:0000256" key="1">
    <source>
        <dbReference type="ARBA" id="ARBA00004651"/>
    </source>
</evidence>
<keyword evidence="12 15" id="KW-1133">Transmembrane helix</keyword>
<dbReference type="GO" id="GO:0005507">
    <property type="term" value="F:copper ion binding"/>
    <property type="evidence" value="ECO:0007669"/>
    <property type="project" value="TreeGrafter"/>
</dbReference>
<keyword evidence="13" id="KW-0406">Ion transport</keyword>